<feature type="compositionally biased region" description="Gly residues" evidence="1">
    <location>
        <begin position="48"/>
        <end position="67"/>
    </location>
</feature>
<comment type="caution">
    <text evidence="3">The sequence shown here is derived from an EMBL/GenBank/DDBJ whole genome shotgun (WGS) entry which is preliminary data.</text>
</comment>
<dbReference type="AlphaFoldDB" id="A0A1X0NEB8"/>
<feature type="compositionally biased region" description="Polar residues" evidence="1">
    <location>
        <begin position="181"/>
        <end position="191"/>
    </location>
</feature>
<organism evidence="3 4">
    <name type="scientific">Trypanosoma theileri</name>
    <dbReference type="NCBI Taxonomy" id="67003"/>
    <lineage>
        <taxon>Eukaryota</taxon>
        <taxon>Discoba</taxon>
        <taxon>Euglenozoa</taxon>
        <taxon>Kinetoplastea</taxon>
        <taxon>Metakinetoplastina</taxon>
        <taxon>Trypanosomatida</taxon>
        <taxon>Trypanosomatidae</taxon>
        <taxon>Trypanosoma</taxon>
    </lineage>
</organism>
<feature type="compositionally biased region" description="Polar residues" evidence="1">
    <location>
        <begin position="198"/>
        <end position="208"/>
    </location>
</feature>
<feature type="compositionally biased region" description="Basic and acidic residues" evidence="1">
    <location>
        <begin position="93"/>
        <end position="106"/>
    </location>
</feature>
<dbReference type="EMBL" id="NBCO01000095">
    <property type="protein sequence ID" value="ORC82245.1"/>
    <property type="molecule type" value="Genomic_DNA"/>
</dbReference>
<name>A0A1X0NEB8_9TRYP</name>
<dbReference type="Proteomes" id="UP000192257">
    <property type="component" value="Unassembled WGS sequence"/>
</dbReference>
<evidence type="ECO:0000256" key="2">
    <source>
        <dbReference type="SAM" id="SignalP"/>
    </source>
</evidence>
<keyword evidence="2" id="KW-0732">Signal</keyword>
<gene>
    <name evidence="3" type="ORF">TM35_000951100</name>
</gene>
<feature type="compositionally biased region" description="Polar residues" evidence="1">
    <location>
        <begin position="220"/>
        <end position="231"/>
    </location>
</feature>
<feature type="region of interest" description="Disordered" evidence="1">
    <location>
        <begin position="32"/>
        <end position="285"/>
    </location>
</feature>
<feature type="signal peptide" evidence="2">
    <location>
        <begin position="1"/>
        <end position="24"/>
    </location>
</feature>
<feature type="compositionally biased region" description="Basic and acidic residues" evidence="1">
    <location>
        <begin position="139"/>
        <end position="167"/>
    </location>
</feature>
<keyword evidence="4" id="KW-1185">Reference proteome</keyword>
<feature type="chain" id="PRO_5012800761" description="Mucin-associated surface protein (MASP)" evidence="2">
    <location>
        <begin position="25"/>
        <end position="307"/>
    </location>
</feature>
<evidence type="ECO:0000313" key="4">
    <source>
        <dbReference type="Proteomes" id="UP000192257"/>
    </source>
</evidence>
<feature type="compositionally biased region" description="Low complexity" evidence="1">
    <location>
        <begin position="259"/>
        <end position="269"/>
    </location>
</feature>
<evidence type="ECO:0000313" key="3">
    <source>
        <dbReference type="EMBL" id="ORC82245.1"/>
    </source>
</evidence>
<proteinExistence type="predicted"/>
<evidence type="ECO:0008006" key="5">
    <source>
        <dbReference type="Google" id="ProtNLM"/>
    </source>
</evidence>
<reference evidence="3 4" key="1">
    <citation type="submission" date="2017-03" db="EMBL/GenBank/DDBJ databases">
        <title>An alternative strategy for trypanosome survival in the mammalian bloodstream revealed through genome and transcriptome analysis of the ubiquitous bovine parasite Trypanosoma (Megatrypanum) theileri.</title>
        <authorList>
            <person name="Kelly S."/>
            <person name="Ivens A."/>
            <person name="Mott A."/>
            <person name="O'Neill E."/>
            <person name="Emms D."/>
            <person name="Macleod O."/>
            <person name="Voorheis P."/>
            <person name="Matthews J."/>
            <person name="Matthews K."/>
            <person name="Carrington M."/>
        </authorList>
    </citation>
    <scope>NUCLEOTIDE SEQUENCE [LARGE SCALE GENOMIC DNA]</scope>
    <source>
        <strain evidence="3">Edinburgh</strain>
    </source>
</reference>
<evidence type="ECO:0000256" key="1">
    <source>
        <dbReference type="SAM" id="MobiDB-lite"/>
    </source>
</evidence>
<protein>
    <recommendedName>
        <fullName evidence="5">Mucin-associated surface protein (MASP)</fullName>
    </recommendedName>
</protein>
<dbReference type="GeneID" id="39991324"/>
<feature type="compositionally biased region" description="Low complexity" evidence="1">
    <location>
        <begin position="119"/>
        <end position="137"/>
    </location>
</feature>
<accession>A0A1X0NEB8</accession>
<dbReference type="RefSeq" id="XP_028877168.1">
    <property type="nucleotide sequence ID" value="XM_029031544.1"/>
</dbReference>
<feature type="compositionally biased region" description="Polar residues" evidence="1">
    <location>
        <begin position="239"/>
        <end position="253"/>
    </location>
</feature>
<dbReference type="VEuPathDB" id="TriTrypDB:TM35_000951100"/>
<sequence length="307" mass="31594">MMAIRHVLCVLTITLCFICSFVLADTEDPVGGGVAKPDPQSGPEPGSVGVGVGRGGADGGGGGGSGGVEESSEQCVEDQNKEFCKANSSQKVPPEDAQKSGTKPEHVALPPPETSVERSPTSLPGSGVSVGPTSSSLRTTKDLPHQQDRSEEGMKENLPVKEVRESEVQAAGDGPKEQPSNEESSLNLGTTQHHDGSDQVSQTVQSAPKETAAQGENEADNSNASTTQGGTDTPYDLVNGTTPEGSESANTQEGDVRNTDPTTTTTLPPESANNKKGDADSSSSISSSVWVRVPLLIVVTLACILVC</sequence>